<evidence type="ECO:0000313" key="2">
    <source>
        <dbReference type="Proteomes" id="UP000485058"/>
    </source>
</evidence>
<dbReference type="EMBL" id="BLLF01002776">
    <property type="protein sequence ID" value="GFH25302.1"/>
    <property type="molecule type" value="Genomic_DNA"/>
</dbReference>
<accession>A0A6A0A4A7</accession>
<organism evidence="1 2">
    <name type="scientific">Haematococcus lacustris</name>
    <name type="common">Green alga</name>
    <name type="synonym">Haematococcus pluvialis</name>
    <dbReference type="NCBI Taxonomy" id="44745"/>
    <lineage>
        <taxon>Eukaryota</taxon>
        <taxon>Viridiplantae</taxon>
        <taxon>Chlorophyta</taxon>
        <taxon>core chlorophytes</taxon>
        <taxon>Chlorophyceae</taxon>
        <taxon>CS clade</taxon>
        <taxon>Chlamydomonadales</taxon>
        <taxon>Haematococcaceae</taxon>
        <taxon>Haematococcus</taxon>
    </lineage>
</organism>
<name>A0A6A0A4A7_HAELA</name>
<protein>
    <submittedName>
        <fullName evidence="1">Uncharacterized protein</fullName>
    </submittedName>
</protein>
<keyword evidence="2" id="KW-1185">Reference proteome</keyword>
<comment type="caution">
    <text evidence="1">The sequence shown here is derived from an EMBL/GenBank/DDBJ whole genome shotgun (WGS) entry which is preliminary data.</text>
</comment>
<evidence type="ECO:0000313" key="1">
    <source>
        <dbReference type="EMBL" id="GFH25302.1"/>
    </source>
</evidence>
<reference evidence="1 2" key="1">
    <citation type="submission" date="2020-02" db="EMBL/GenBank/DDBJ databases">
        <title>Draft genome sequence of Haematococcus lacustris strain NIES-144.</title>
        <authorList>
            <person name="Morimoto D."/>
            <person name="Nakagawa S."/>
            <person name="Yoshida T."/>
            <person name="Sawayama S."/>
        </authorList>
    </citation>
    <scope>NUCLEOTIDE SEQUENCE [LARGE SCALE GENOMIC DNA]</scope>
    <source>
        <strain evidence="1 2">NIES-144</strain>
    </source>
</reference>
<dbReference type="Proteomes" id="UP000485058">
    <property type="component" value="Unassembled WGS sequence"/>
</dbReference>
<proteinExistence type="predicted"/>
<sequence>MALCRLLPGGLEAKLTVDRAIRLVAPVGDLLDDIRTCKEAADAAPSTPMMSDPEAVLGASLAVTASRQLGLHYLKRYFLLVAYRCFLEQGGLQRKGFQDWMNTQRELGHLLHNLELVV</sequence>
<dbReference type="AlphaFoldDB" id="A0A6A0A4A7"/>
<feature type="non-terminal residue" evidence="1">
    <location>
        <position position="1"/>
    </location>
</feature>
<gene>
    <name evidence="1" type="ORF">HaLaN_23241</name>
</gene>